<gene>
    <name evidence="4" type="primary">gb25075</name>
    <name evidence="4" type="ORF">PR202_gb25075</name>
</gene>
<name>A0AAV5FKE4_ELECO</name>
<dbReference type="SUPFAM" id="SSF57667">
    <property type="entry name" value="beta-beta-alpha zinc fingers"/>
    <property type="match status" value="1"/>
</dbReference>
<evidence type="ECO:0000313" key="4">
    <source>
        <dbReference type="EMBL" id="GJN36234.1"/>
    </source>
</evidence>
<dbReference type="AlphaFoldDB" id="A0AAV5FKE4"/>
<evidence type="ECO:0000256" key="2">
    <source>
        <dbReference type="SAM" id="MobiDB-lite"/>
    </source>
</evidence>
<proteinExistence type="predicted"/>
<dbReference type="Proteomes" id="UP001054889">
    <property type="component" value="Unassembled WGS sequence"/>
</dbReference>
<keyword evidence="5" id="KW-1185">Reference proteome</keyword>
<protein>
    <recommendedName>
        <fullName evidence="3">C2H2-type domain-containing protein</fullName>
    </recommendedName>
</protein>
<dbReference type="InterPro" id="IPR013087">
    <property type="entry name" value="Znf_C2H2_type"/>
</dbReference>
<keyword evidence="1" id="KW-0863">Zinc-finger</keyword>
<comment type="caution">
    <text evidence="4">The sequence shown here is derived from an EMBL/GenBank/DDBJ whole genome shotgun (WGS) entry which is preliminary data.</text>
</comment>
<dbReference type="SMART" id="SM00355">
    <property type="entry name" value="ZnF_C2H2"/>
    <property type="match status" value="2"/>
</dbReference>
<accession>A0AAV5FKE4</accession>
<dbReference type="PROSITE" id="PS50157">
    <property type="entry name" value="ZINC_FINGER_C2H2_2"/>
    <property type="match status" value="1"/>
</dbReference>
<feature type="domain" description="C2H2-type" evidence="3">
    <location>
        <begin position="85"/>
        <end position="112"/>
    </location>
</feature>
<keyword evidence="1" id="KW-0862">Zinc</keyword>
<dbReference type="Pfam" id="PF00096">
    <property type="entry name" value="zf-C2H2"/>
    <property type="match status" value="1"/>
</dbReference>
<dbReference type="PROSITE" id="PS00028">
    <property type="entry name" value="ZINC_FINGER_C2H2_1"/>
    <property type="match status" value="1"/>
</dbReference>
<evidence type="ECO:0000313" key="5">
    <source>
        <dbReference type="Proteomes" id="UP001054889"/>
    </source>
</evidence>
<dbReference type="EMBL" id="BQKI01000088">
    <property type="protein sequence ID" value="GJN36234.1"/>
    <property type="molecule type" value="Genomic_DNA"/>
</dbReference>
<reference evidence="4" key="1">
    <citation type="journal article" date="2018" name="DNA Res.">
        <title>Multiple hybrid de novo genome assembly of finger millet, an orphan allotetraploid crop.</title>
        <authorList>
            <person name="Hatakeyama M."/>
            <person name="Aluri S."/>
            <person name="Balachadran M.T."/>
            <person name="Sivarajan S.R."/>
            <person name="Patrignani A."/>
            <person name="Gruter S."/>
            <person name="Poveda L."/>
            <person name="Shimizu-Inatsugi R."/>
            <person name="Baeten J."/>
            <person name="Francoijs K.J."/>
            <person name="Nataraja K.N."/>
            <person name="Reddy Y.A.N."/>
            <person name="Phadnis S."/>
            <person name="Ravikumar R.L."/>
            <person name="Schlapbach R."/>
            <person name="Sreeman S.M."/>
            <person name="Shimizu K.K."/>
        </authorList>
    </citation>
    <scope>NUCLEOTIDE SEQUENCE</scope>
</reference>
<organism evidence="4 5">
    <name type="scientific">Eleusine coracana subsp. coracana</name>
    <dbReference type="NCBI Taxonomy" id="191504"/>
    <lineage>
        <taxon>Eukaryota</taxon>
        <taxon>Viridiplantae</taxon>
        <taxon>Streptophyta</taxon>
        <taxon>Embryophyta</taxon>
        <taxon>Tracheophyta</taxon>
        <taxon>Spermatophyta</taxon>
        <taxon>Magnoliopsida</taxon>
        <taxon>Liliopsida</taxon>
        <taxon>Poales</taxon>
        <taxon>Poaceae</taxon>
        <taxon>PACMAD clade</taxon>
        <taxon>Chloridoideae</taxon>
        <taxon>Cynodonteae</taxon>
        <taxon>Eleusininae</taxon>
        <taxon>Eleusine</taxon>
    </lineage>
</organism>
<evidence type="ECO:0000256" key="1">
    <source>
        <dbReference type="PROSITE-ProRule" id="PRU00042"/>
    </source>
</evidence>
<dbReference type="GO" id="GO:0008270">
    <property type="term" value="F:zinc ion binding"/>
    <property type="evidence" value="ECO:0007669"/>
    <property type="project" value="UniProtKB-KW"/>
</dbReference>
<reference evidence="4" key="2">
    <citation type="submission" date="2021-12" db="EMBL/GenBank/DDBJ databases">
        <title>Resequencing data analysis of finger millet.</title>
        <authorList>
            <person name="Hatakeyama M."/>
            <person name="Aluri S."/>
            <person name="Balachadran M.T."/>
            <person name="Sivarajan S.R."/>
            <person name="Poveda L."/>
            <person name="Shimizu-Inatsugi R."/>
            <person name="Schlapbach R."/>
            <person name="Sreeman S.M."/>
            <person name="Shimizu K.K."/>
        </authorList>
    </citation>
    <scope>NUCLEOTIDE SEQUENCE</scope>
</reference>
<sequence>MCAGESLAGEGEAAGCGDGASTAAAAAAAATAPVRDIRRYKCEFCSVVRSKKILIRAHMLEHHKDEVDGLEDYQDGDVARKVVIHECEKCGMTFKKPAHLKQHMQSHSTEGDFEADQQQRSAGGRKRKRITVESLMRKRVAAPDDAASAPQDGLEYLRWLLSG</sequence>
<dbReference type="Gene3D" id="3.30.160.60">
    <property type="entry name" value="Classic Zinc Finger"/>
    <property type="match status" value="1"/>
</dbReference>
<dbReference type="InterPro" id="IPR036236">
    <property type="entry name" value="Znf_C2H2_sf"/>
</dbReference>
<keyword evidence="1" id="KW-0479">Metal-binding</keyword>
<evidence type="ECO:0000259" key="3">
    <source>
        <dbReference type="PROSITE" id="PS50157"/>
    </source>
</evidence>
<feature type="region of interest" description="Disordered" evidence="2">
    <location>
        <begin position="102"/>
        <end position="130"/>
    </location>
</feature>